<dbReference type="EC" id="5.1.1.7" evidence="3 8"/>
<comment type="subunit">
    <text evidence="8">Homodimer.</text>
</comment>
<dbReference type="GO" id="GO:0008837">
    <property type="term" value="F:diaminopimelate epimerase activity"/>
    <property type="evidence" value="ECO:0007669"/>
    <property type="project" value="UniProtKB-UniRule"/>
</dbReference>
<dbReference type="PANTHER" id="PTHR31689:SF0">
    <property type="entry name" value="DIAMINOPIMELATE EPIMERASE"/>
    <property type="match status" value="1"/>
</dbReference>
<evidence type="ECO:0000256" key="6">
    <source>
        <dbReference type="ARBA" id="ARBA00023235"/>
    </source>
</evidence>
<sequence length="291" mass="31990">MEKTNIKFTKMHGCGNDYVYINGAEVKLDADKKPDIVRFLSDRHFGIGGDGVIFINPSDAADFEMEMWNADGTRAEMCGNGIRCVAKYVFDHSLTDSKEISIVSAGMIKYLVLTTEKSDKTARGEEVVKVRVNMGNPILQPCEIPVDTDGDNAIDVPITVQGKEYKMTCVSMGNPHAVIFMNGVADLNLEKIGPDFENHKLFPKRTNTEFVEIIDRANVNMRVWERGTGETLACGTGSCATAVACVLNGHTDEKVNVHLLGGTLEVEWDREANLIYMTGPATTVFEGEITI</sequence>
<dbReference type="Gene3D" id="3.10.310.10">
    <property type="entry name" value="Diaminopimelate Epimerase, Chain A, domain 1"/>
    <property type="match status" value="2"/>
</dbReference>
<feature type="active site" description="Proton acceptor" evidence="8">
    <location>
        <position position="234"/>
    </location>
</feature>
<dbReference type="GO" id="GO:0009089">
    <property type="term" value="P:lysine biosynthetic process via diaminopimelate"/>
    <property type="evidence" value="ECO:0007669"/>
    <property type="project" value="UniProtKB-UniRule"/>
</dbReference>
<reference evidence="10" key="1">
    <citation type="submission" date="2013-08" db="EMBL/GenBank/DDBJ databases">
        <title>Comparison of modified E. coli strains.</title>
        <authorList>
            <person name="Juergensen J."/>
            <person name="Bonge A."/>
            <person name="Streit W.R."/>
        </authorList>
    </citation>
    <scope>NUCLEOTIDE SEQUENCE</scope>
</reference>
<evidence type="ECO:0000256" key="4">
    <source>
        <dbReference type="ARBA" id="ARBA00022605"/>
    </source>
</evidence>
<evidence type="ECO:0000256" key="8">
    <source>
        <dbReference type="HAMAP-Rule" id="MF_00197"/>
    </source>
</evidence>
<feature type="site" description="Could be important to modulate the pK values of the two catalytic cysteine residues" evidence="8">
    <location>
        <position position="176"/>
    </location>
</feature>
<dbReference type="InterPro" id="IPR001653">
    <property type="entry name" value="DAP_epimerase_DapF"/>
</dbReference>
<evidence type="ECO:0000256" key="5">
    <source>
        <dbReference type="ARBA" id="ARBA00023154"/>
    </source>
</evidence>
<gene>
    <name evidence="8" type="primary">dapF</name>
</gene>
<feature type="binding site" evidence="8">
    <location>
        <position position="207"/>
    </location>
    <ligand>
        <name>substrate</name>
    </ligand>
</feature>
<protein>
    <recommendedName>
        <fullName evidence="3 8">Diaminopimelate epimerase</fullName>
        <shortName evidence="8">DAP epimerase</shortName>
        <ecNumber evidence="3 8">5.1.1.7</ecNumber>
    </recommendedName>
    <alternativeName>
        <fullName evidence="8">PLP-independent amino acid racemase</fullName>
    </alternativeName>
</protein>
<name>A0A0H3U7K4_9BACT</name>
<evidence type="ECO:0000256" key="1">
    <source>
        <dbReference type="ARBA" id="ARBA00005196"/>
    </source>
</evidence>
<evidence type="ECO:0000256" key="9">
    <source>
        <dbReference type="PROSITE-ProRule" id="PRU10125"/>
    </source>
</evidence>
<feature type="site" description="Could be important to modulate the pK values of the two catalytic cysteine residues" evidence="8">
    <location>
        <position position="225"/>
    </location>
</feature>
<dbReference type="PANTHER" id="PTHR31689">
    <property type="entry name" value="DIAMINOPIMELATE EPIMERASE, CHLOROPLASTIC"/>
    <property type="match status" value="1"/>
</dbReference>
<comment type="pathway">
    <text evidence="1 8">Amino-acid biosynthesis; L-lysine biosynthesis via DAP pathway; DL-2,6-diaminopimelate from LL-2,6-diaminopimelate: step 1/1.</text>
</comment>
<keyword evidence="6 8" id="KW-0413">Isomerase</keyword>
<feature type="binding site" evidence="8">
    <location>
        <begin position="79"/>
        <end position="80"/>
    </location>
    <ligand>
        <name>substrate</name>
    </ligand>
</feature>
<feature type="active site" description="Proton donor" evidence="8">
    <location>
        <position position="78"/>
    </location>
</feature>
<feature type="binding site" evidence="8">
    <location>
        <position position="69"/>
    </location>
    <ligand>
        <name>substrate</name>
    </ligand>
</feature>
<evidence type="ECO:0000256" key="7">
    <source>
        <dbReference type="ARBA" id="ARBA00051712"/>
    </source>
</evidence>
<comment type="subcellular location">
    <subcellularLocation>
        <location evidence="8">Cytoplasm</location>
    </subcellularLocation>
</comment>
<evidence type="ECO:0000256" key="2">
    <source>
        <dbReference type="ARBA" id="ARBA00010219"/>
    </source>
</evidence>
<accession>A0A0H3U7K4</accession>
<dbReference type="GO" id="GO:0005829">
    <property type="term" value="C:cytosol"/>
    <property type="evidence" value="ECO:0007669"/>
    <property type="project" value="TreeGrafter"/>
</dbReference>
<dbReference type="SUPFAM" id="SSF54506">
    <property type="entry name" value="Diaminopimelate epimerase-like"/>
    <property type="match status" value="2"/>
</dbReference>
<dbReference type="EMBL" id="KF540233">
    <property type="protein sequence ID" value="AIF26446.1"/>
    <property type="molecule type" value="Genomic_DNA"/>
</dbReference>
<comment type="catalytic activity">
    <reaction evidence="7 8">
        <text>(2S,6S)-2,6-diaminopimelate = meso-2,6-diaminopimelate</text>
        <dbReference type="Rhea" id="RHEA:15393"/>
        <dbReference type="ChEBI" id="CHEBI:57609"/>
        <dbReference type="ChEBI" id="CHEBI:57791"/>
        <dbReference type="EC" id="5.1.1.7"/>
    </reaction>
</comment>
<dbReference type="AlphaFoldDB" id="A0A0H3U7K4"/>
<dbReference type="NCBIfam" id="TIGR00652">
    <property type="entry name" value="DapF"/>
    <property type="match status" value="1"/>
</dbReference>
<dbReference type="UniPathway" id="UPA00034">
    <property type="reaction ID" value="UER00025"/>
</dbReference>
<dbReference type="Pfam" id="PF01678">
    <property type="entry name" value="DAP_epimerase"/>
    <property type="match status" value="2"/>
</dbReference>
<keyword evidence="4 8" id="KW-0028">Amino-acid biosynthesis</keyword>
<comment type="caution">
    <text evidence="8">Lacks conserved residue(s) required for the propagation of feature annotation.</text>
</comment>
<keyword evidence="8" id="KW-0963">Cytoplasm</keyword>
<comment type="similarity">
    <text evidence="2 8">Belongs to the diaminopimelate epimerase family.</text>
</comment>
<keyword evidence="5 8" id="KW-0457">Lysine biosynthesis</keyword>
<feature type="active site" evidence="9">
    <location>
        <position position="78"/>
    </location>
</feature>
<dbReference type="InterPro" id="IPR018510">
    <property type="entry name" value="DAP_epimerase_AS"/>
</dbReference>
<proteinExistence type="inferred from homology"/>
<evidence type="ECO:0000256" key="3">
    <source>
        <dbReference type="ARBA" id="ARBA00013080"/>
    </source>
</evidence>
<evidence type="ECO:0000313" key="10">
    <source>
        <dbReference type="EMBL" id="AIF26446.1"/>
    </source>
</evidence>
<comment type="function">
    <text evidence="8">Catalyzes the stereoinversion of LL-2,6-diaminopimelate (L,L-DAP) to meso-diaminopimelate (meso-DAP), a precursor of L-lysine and an essential component of the bacterial peptidoglycan.</text>
</comment>
<dbReference type="PROSITE" id="PS01326">
    <property type="entry name" value="DAP_EPIMERASE"/>
    <property type="match status" value="1"/>
</dbReference>
<feature type="binding site" evidence="8">
    <location>
        <position position="174"/>
    </location>
    <ligand>
        <name>substrate</name>
    </ligand>
</feature>
<organism evidence="10">
    <name type="scientific">uncultured bacterium fosmid pJB23D10</name>
    <dbReference type="NCBI Taxonomy" id="1478061"/>
    <lineage>
        <taxon>Bacteria</taxon>
        <taxon>environmental samples</taxon>
    </lineage>
</organism>
<feature type="binding site" evidence="8">
    <location>
        <begin position="235"/>
        <end position="236"/>
    </location>
    <ligand>
        <name>substrate</name>
    </ligand>
</feature>
<dbReference type="HAMAP" id="MF_00197">
    <property type="entry name" value="DAP_epimerase"/>
    <property type="match status" value="1"/>
</dbReference>
<feature type="binding site" evidence="8">
    <location>
        <position position="16"/>
    </location>
    <ligand>
        <name>substrate</name>
    </ligand>
</feature>
<feature type="binding site" evidence="8">
    <location>
        <begin position="225"/>
        <end position="226"/>
    </location>
    <ligand>
        <name>substrate</name>
    </ligand>
</feature>